<dbReference type="PANTHER" id="PTHR10989">
    <property type="entry name" value="ANDROGEN-INDUCED PROTEIN 1-RELATED"/>
    <property type="match status" value="1"/>
</dbReference>
<evidence type="ECO:0000313" key="6">
    <source>
        <dbReference type="EMBL" id="KAK7204624.1"/>
    </source>
</evidence>
<comment type="subcellular location">
    <subcellularLocation>
        <location evidence="1">Endomembrane system</location>
        <topology evidence="1">Multi-pass membrane protein</topology>
    </subcellularLocation>
</comment>
<reference evidence="6 7" key="1">
    <citation type="submission" date="2024-03" db="EMBL/GenBank/DDBJ databases">
        <title>Genome-scale model development and genomic sequencing of the oleaginous clade Lipomyces.</title>
        <authorList>
            <consortium name="Lawrence Berkeley National Laboratory"/>
            <person name="Czajka J.J."/>
            <person name="Han Y."/>
            <person name="Kim J."/>
            <person name="Mondo S.J."/>
            <person name="Hofstad B.A."/>
            <person name="Robles A."/>
            <person name="Haridas S."/>
            <person name="Riley R."/>
            <person name="LaButti K."/>
            <person name="Pangilinan J."/>
            <person name="Andreopoulos W."/>
            <person name="Lipzen A."/>
            <person name="Yan J."/>
            <person name="Wang M."/>
            <person name="Ng V."/>
            <person name="Grigoriev I.V."/>
            <person name="Spatafora J.W."/>
            <person name="Magnuson J.K."/>
            <person name="Baker S.E."/>
            <person name="Pomraning K.R."/>
        </authorList>
    </citation>
    <scope>NUCLEOTIDE SEQUENCE [LARGE SCALE GENOMIC DNA]</scope>
    <source>
        <strain evidence="6 7">Phaff 52-87</strain>
    </source>
</reference>
<feature type="transmembrane region" description="Helical" evidence="5">
    <location>
        <begin position="190"/>
        <end position="207"/>
    </location>
</feature>
<comment type="caution">
    <text evidence="6">The sequence shown here is derived from an EMBL/GenBank/DDBJ whole genome shotgun (WGS) entry which is preliminary data.</text>
</comment>
<feature type="transmembrane region" description="Helical" evidence="5">
    <location>
        <begin position="82"/>
        <end position="103"/>
    </location>
</feature>
<evidence type="ECO:0000256" key="4">
    <source>
        <dbReference type="ARBA" id="ARBA00023136"/>
    </source>
</evidence>
<feature type="transmembrane region" description="Helical" evidence="5">
    <location>
        <begin position="46"/>
        <end position="70"/>
    </location>
</feature>
<name>A0ABR1F458_9ASCO</name>
<accession>A0ABR1F458</accession>
<proteinExistence type="predicted"/>
<sequence length="228" mass="25501">MLELDSTAFLSPATALYALTAAILNLDLKYVFELDTFINRSYGGQLQFLTILGVVFSYITVTIGLMGHIMDSQSLIATKNRFLLIAAPVEVLISVLYGSIFLYDKKLLVPDNIDAVLPPLVDFGLHGAPSILLLVDYFVFTSNWIIHPAATFVLYSSLGVGYWFWTQKTYAMNGFYPYPLLEIVTTPQRIGIFAVSIIILFSIYLTLRKIHMAIHGKKLPVPIQEKAK</sequence>
<dbReference type="EMBL" id="JBBJBU010000007">
    <property type="protein sequence ID" value="KAK7204624.1"/>
    <property type="molecule type" value="Genomic_DNA"/>
</dbReference>
<dbReference type="GeneID" id="90039675"/>
<gene>
    <name evidence="6" type="ORF">BZA70DRAFT_289949</name>
</gene>
<dbReference type="Pfam" id="PF04750">
    <property type="entry name" value="Far-17a_AIG1"/>
    <property type="match status" value="1"/>
</dbReference>
<evidence type="ECO:0000256" key="5">
    <source>
        <dbReference type="SAM" id="Phobius"/>
    </source>
</evidence>
<dbReference type="InterPro" id="IPR006838">
    <property type="entry name" value="ADTRP_AIG1"/>
</dbReference>
<feature type="transmembrane region" description="Helical" evidence="5">
    <location>
        <begin position="123"/>
        <end position="140"/>
    </location>
</feature>
<evidence type="ECO:0000313" key="7">
    <source>
        <dbReference type="Proteomes" id="UP001498771"/>
    </source>
</evidence>
<protein>
    <submittedName>
        <fullName evidence="6">FAR-17a/AIG1-like protein</fullName>
    </submittedName>
</protein>
<dbReference type="RefSeq" id="XP_064767657.1">
    <property type="nucleotide sequence ID" value="XM_064914163.1"/>
</dbReference>
<dbReference type="Proteomes" id="UP001498771">
    <property type="component" value="Unassembled WGS sequence"/>
</dbReference>
<dbReference type="PANTHER" id="PTHR10989:SF16">
    <property type="entry name" value="AT02829P-RELATED"/>
    <property type="match status" value="1"/>
</dbReference>
<evidence type="ECO:0000256" key="2">
    <source>
        <dbReference type="ARBA" id="ARBA00022692"/>
    </source>
</evidence>
<feature type="transmembrane region" description="Helical" evidence="5">
    <location>
        <begin position="145"/>
        <end position="165"/>
    </location>
</feature>
<feature type="transmembrane region" description="Helical" evidence="5">
    <location>
        <begin position="7"/>
        <end position="26"/>
    </location>
</feature>
<keyword evidence="4 5" id="KW-0472">Membrane</keyword>
<evidence type="ECO:0000256" key="1">
    <source>
        <dbReference type="ARBA" id="ARBA00004127"/>
    </source>
</evidence>
<organism evidence="6 7">
    <name type="scientific">Myxozyma melibiosi</name>
    <dbReference type="NCBI Taxonomy" id="54550"/>
    <lineage>
        <taxon>Eukaryota</taxon>
        <taxon>Fungi</taxon>
        <taxon>Dikarya</taxon>
        <taxon>Ascomycota</taxon>
        <taxon>Saccharomycotina</taxon>
        <taxon>Lipomycetes</taxon>
        <taxon>Lipomycetales</taxon>
        <taxon>Lipomycetaceae</taxon>
        <taxon>Myxozyma</taxon>
    </lineage>
</organism>
<keyword evidence="7" id="KW-1185">Reference proteome</keyword>
<keyword evidence="2 5" id="KW-0812">Transmembrane</keyword>
<evidence type="ECO:0000256" key="3">
    <source>
        <dbReference type="ARBA" id="ARBA00022989"/>
    </source>
</evidence>
<keyword evidence="3 5" id="KW-1133">Transmembrane helix</keyword>